<accession>A0ABD2QKM4</accession>
<dbReference type="EMBL" id="JBJKFK010000084">
    <property type="protein sequence ID" value="KAL3320000.1"/>
    <property type="molecule type" value="Genomic_DNA"/>
</dbReference>
<dbReference type="AlphaFoldDB" id="A0ABD2QKM4"/>
<evidence type="ECO:0000256" key="5">
    <source>
        <dbReference type="ARBA" id="ARBA00023125"/>
    </source>
</evidence>
<dbReference type="FunFam" id="3.40.1170.10:FF:000002">
    <property type="entry name" value="DNA mismatch repair protein"/>
    <property type="match status" value="1"/>
</dbReference>
<keyword evidence="2" id="KW-0547">Nucleotide-binding</keyword>
<evidence type="ECO:0000256" key="4">
    <source>
        <dbReference type="ARBA" id="ARBA00022840"/>
    </source>
</evidence>
<evidence type="ECO:0000256" key="3">
    <source>
        <dbReference type="ARBA" id="ARBA00022763"/>
    </source>
</evidence>
<keyword evidence="5" id="KW-0238">DNA-binding</keyword>
<organism evidence="8 9">
    <name type="scientific">Cichlidogyrus casuarinus</name>
    <dbReference type="NCBI Taxonomy" id="1844966"/>
    <lineage>
        <taxon>Eukaryota</taxon>
        <taxon>Metazoa</taxon>
        <taxon>Spiralia</taxon>
        <taxon>Lophotrochozoa</taxon>
        <taxon>Platyhelminthes</taxon>
        <taxon>Monogenea</taxon>
        <taxon>Monopisthocotylea</taxon>
        <taxon>Dactylogyridea</taxon>
        <taxon>Ancyrocephalidae</taxon>
        <taxon>Cichlidogyrus</taxon>
    </lineage>
</organism>
<dbReference type="Proteomes" id="UP001626550">
    <property type="component" value="Unassembled WGS sequence"/>
</dbReference>
<evidence type="ECO:0000256" key="6">
    <source>
        <dbReference type="SAM" id="MobiDB-lite"/>
    </source>
</evidence>
<dbReference type="InterPro" id="IPR045076">
    <property type="entry name" value="MutS"/>
</dbReference>
<keyword evidence="3" id="KW-0227">DNA damage</keyword>
<dbReference type="Pfam" id="PF01624">
    <property type="entry name" value="MutS_I"/>
    <property type="match status" value="1"/>
</dbReference>
<comment type="caution">
    <text evidence="8">The sequence shown here is derived from an EMBL/GenBank/DDBJ whole genome shotgun (WGS) entry which is preliminary data.</text>
</comment>
<dbReference type="Gene3D" id="3.40.1170.10">
    <property type="entry name" value="DNA repair protein MutS, domain I"/>
    <property type="match status" value="1"/>
</dbReference>
<comment type="similarity">
    <text evidence="1">Belongs to the DNA mismatch repair MutS family.</text>
</comment>
<feature type="region of interest" description="Disordered" evidence="6">
    <location>
        <begin position="1"/>
        <end position="61"/>
    </location>
</feature>
<dbReference type="GO" id="GO:0006974">
    <property type="term" value="P:DNA damage response"/>
    <property type="evidence" value="ECO:0007669"/>
    <property type="project" value="UniProtKB-KW"/>
</dbReference>
<dbReference type="PANTHER" id="PTHR11361:SF148">
    <property type="entry name" value="DNA MISMATCH REPAIR PROTEIN MSH6"/>
    <property type="match status" value="1"/>
</dbReference>
<dbReference type="InterPro" id="IPR007695">
    <property type="entry name" value="DNA_mismatch_repair_MutS-lik_N"/>
</dbReference>
<feature type="domain" description="DNA mismatch repair protein MutS-like N-terminal" evidence="7">
    <location>
        <begin position="166"/>
        <end position="280"/>
    </location>
</feature>
<gene>
    <name evidence="8" type="primary">MSH6_3</name>
    <name evidence="8" type="ORF">Ciccas_001327</name>
</gene>
<sequence length="323" mass="36659">MQSSLLTFFTPITKKKDKEQENQSTSASSLSSPVRSSPKPLSSRNIAKNDHSPIRTKLPARKRVILDSSDEEQENEVVSKKGKVDLSSFSHDQAKNESIVETSLCNESALNATLMEEEEPSHQWQHLTLDFLKADKIRDRCRRAASDPEYDPHTLYVPPTFISTVTPAMKQWWIMKQDYYDTLLFFKVGKFYELYHMDAVVGVEELGIAYMRGSFAHSGFPEVAFARFAEILVKKGYKVARVEQTETPDAMNERTKGLKNQIKAVRREICQILTPGTATENLRSCTSTTHDLSDNNALTQDLQNCLVSDNEPLLLAIKFKIFK</sequence>
<evidence type="ECO:0000313" key="8">
    <source>
        <dbReference type="EMBL" id="KAL3320000.1"/>
    </source>
</evidence>
<dbReference type="GO" id="GO:0003677">
    <property type="term" value="F:DNA binding"/>
    <property type="evidence" value="ECO:0007669"/>
    <property type="project" value="UniProtKB-KW"/>
</dbReference>
<evidence type="ECO:0000313" key="9">
    <source>
        <dbReference type="Proteomes" id="UP001626550"/>
    </source>
</evidence>
<feature type="compositionally biased region" description="Low complexity" evidence="6">
    <location>
        <begin position="24"/>
        <end position="43"/>
    </location>
</feature>
<reference evidence="8 9" key="1">
    <citation type="submission" date="2024-11" db="EMBL/GenBank/DDBJ databases">
        <title>Adaptive evolution of stress response genes in parasites aligns with host niche diversity.</title>
        <authorList>
            <person name="Hahn C."/>
            <person name="Resl P."/>
        </authorList>
    </citation>
    <scope>NUCLEOTIDE SEQUENCE [LARGE SCALE GENOMIC DNA]</scope>
    <source>
        <strain evidence="8">EGGRZ-B1_66</strain>
        <tissue evidence="8">Body</tissue>
    </source>
</reference>
<name>A0ABD2QKM4_9PLAT</name>
<dbReference type="GO" id="GO:0005524">
    <property type="term" value="F:ATP binding"/>
    <property type="evidence" value="ECO:0007669"/>
    <property type="project" value="UniProtKB-KW"/>
</dbReference>
<dbReference type="InterPro" id="IPR016151">
    <property type="entry name" value="DNA_mismatch_repair_MutS_N"/>
</dbReference>
<dbReference type="SUPFAM" id="SSF55271">
    <property type="entry name" value="DNA repair protein MutS, domain I"/>
    <property type="match status" value="1"/>
</dbReference>
<dbReference type="PANTHER" id="PTHR11361">
    <property type="entry name" value="DNA MISMATCH REPAIR PROTEIN MUTS FAMILY MEMBER"/>
    <property type="match status" value="1"/>
</dbReference>
<protein>
    <submittedName>
        <fullName evidence="8">DNA mismatch repair protein msh6</fullName>
    </submittedName>
</protein>
<evidence type="ECO:0000256" key="2">
    <source>
        <dbReference type="ARBA" id="ARBA00022741"/>
    </source>
</evidence>
<keyword evidence="9" id="KW-1185">Reference proteome</keyword>
<keyword evidence="4" id="KW-0067">ATP-binding</keyword>
<proteinExistence type="inferred from homology"/>
<evidence type="ECO:0000259" key="7">
    <source>
        <dbReference type="Pfam" id="PF01624"/>
    </source>
</evidence>
<evidence type="ECO:0000256" key="1">
    <source>
        <dbReference type="ARBA" id="ARBA00006271"/>
    </source>
</evidence>